<evidence type="ECO:0000256" key="17">
    <source>
        <dbReference type="PIRNR" id="PIRNR000641"/>
    </source>
</evidence>
<keyword evidence="7 17" id="KW-0547">Nucleotide-binding</keyword>
<comment type="catalytic activity">
    <reaction evidence="15 17">
        <text>L-threonyl-[protein] + ATP = O-phospho-L-threonyl-[protein] + ADP + H(+)</text>
        <dbReference type="Rhea" id="RHEA:46608"/>
        <dbReference type="Rhea" id="RHEA-COMP:11060"/>
        <dbReference type="Rhea" id="RHEA-COMP:11605"/>
        <dbReference type="ChEBI" id="CHEBI:15378"/>
        <dbReference type="ChEBI" id="CHEBI:30013"/>
        <dbReference type="ChEBI" id="CHEBI:30616"/>
        <dbReference type="ChEBI" id="CHEBI:61977"/>
        <dbReference type="ChEBI" id="CHEBI:456216"/>
        <dbReference type="EC" id="2.7.11.1"/>
    </reaction>
</comment>
<keyword evidence="5 20" id="KW-0812">Transmembrane</keyword>
<evidence type="ECO:0000259" key="22">
    <source>
        <dbReference type="PROSITE" id="PS50011"/>
    </source>
</evidence>
<feature type="chain" id="PRO_5046456681" description="Receptor-like serine/threonine-protein kinase" evidence="21">
    <location>
        <begin position="22"/>
        <end position="795"/>
    </location>
</feature>
<evidence type="ECO:0000256" key="5">
    <source>
        <dbReference type="ARBA" id="ARBA00022692"/>
    </source>
</evidence>
<evidence type="ECO:0000256" key="18">
    <source>
        <dbReference type="PROSITE-ProRule" id="PRU00076"/>
    </source>
</evidence>
<evidence type="ECO:0000256" key="12">
    <source>
        <dbReference type="ARBA" id="ARBA00023157"/>
    </source>
</evidence>
<keyword evidence="12" id="KW-1015">Disulfide bond</keyword>
<feature type="transmembrane region" description="Helical" evidence="20">
    <location>
        <begin position="448"/>
        <end position="469"/>
    </location>
</feature>
<dbReference type="InterPro" id="IPR024171">
    <property type="entry name" value="SRK-like_kinase"/>
</dbReference>
<dbReference type="PROSITE" id="PS00107">
    <property type="entry name" value="PROTEIN_KINASE_ATP"/>
    <property type="match status" value="1"/>
</dbReference>
<dbReference type="SUPFAM" id="SSF56112">
    <property type="entry name" value="Protein kinase-like (PK-like)"/>
    <property type="match status" value="1"/>
</dbReference>
<evidence type="ECO:0000259" key="23">
    <source>
        <dbReference type="PROSITE" id="PS50026"/>
    </source>
</evidence>
<dbReference type="PANTHER" id="PTHR47976">
    <property type="entry name" value="G-TYPE LECTIN S-RECEPTOR-LIKE SERINE/THREONINE-PROTEIN KINASE SD2-5"/>
    <property type="match status" value="1"/>
</dbReference>
<keyword evidence="6 21" id="KW-0732">Signal</keyword>
<evidence type="ECO:0000256" key="7">
    <source>
        <dbReference type="ARBA" id="ARBA00022741"/>
    </source>
</evidence>
<comment type="catalytic activity">
    <reaction evidence="16 17">
        <text>L-seryl-[protein] + ATP = O-phospho-L-seryl-[protein] + ADP + H(+)</text>
        <dbReference type="Rhea" id="RHEA:17989"/>
        <dbReference type="Rhea" id="RHEA-COMP:9863"/>
        <dbReference type="Rhea" id="RHEA-COMP:11604"/>
        <dbReference type="ChEBI" id="CHEBI:15378"/>
        <dbReference type="ChEBI" id="CHEBI:29999"/>
        <dbReference type="ChEBI" id="CHEBI:30616"/>
        <dbReference type="ChEBI" id="CHEBI:83421"/>
        <dbReference type="ChEBI" id="CHEBI:456216"/>
        <dbReference type="EC" id="2.7.11.1"/>
    </reaction>
</comment>
<dbReference type="InterPro" id="IPR011009">
    <property type="entry name" value="Kinase-like_dom_sf"/>
</dbReference>
<dbReference type="EC" id="2.7.11.1" evidence="17"/>
<keyword evidence="8 17" id="KW-0418">Kinase</keyword>
<evidence type="ECO:0000313" key="25">
    <source>
        <dbReference type="EMBL" id="CAK9318629.1"/>
    </source>
</evidence>
<evidence type="ECO:0000256" key="9">
    <source>
        <dbReference type="ARBA" id="ARBA00022840"/>
    </source>
</evidence>
<evidence type="ECO:0000256" key="15">
    <source>
        <dbReference type="ARBA" id="ARBA00047899"/>
    </source>
</evidence>
<dbReference type="PROSITE" id="PS50927">
    <property type="entry name" value="BULB_LECTIN"/>
    <property type="match status" value="1"/>
</dbReference>
<dbReference type="PROSITE" id="PS00108">
    <property type="entry name" value="PROTEIN_KINASE_ST"/>
    <property type="match status" value="1"/>
</dbReference>
<name>A0ABP0YDV3_9ROSI</name>
<evidence type="ECO:0000256" key="14">
    <source>
        <dbReference type="ARBA" id="ARBA00023180"/>
    </source>
</evidence>
<dbReference type="PROSITE" id="PS50026">
    <property type="entry name" value="EGF_3"/>
    <property type="match status" value="1"/>
</dbReference>
<evidence type="ECO:0000256" key="3">
    <source>
        <dbReference type="ARBA" id="ARBA00022536"/>
    </source>
</evidence>
<evidence type="ECO:0000256" key="6">
    <source>
        <dbReference type="ARBA" id="ARBA00022729"/>
    </source>
</evidence>
<dbReference type="InterPro" id="IPR008271">
    <property type="entry name" value="Ser/Thr_kinase_AS"/>
</dbReference>
<keyword evidence="13" id="KW-0675">Receptor</keyword>
<dbReference type="CDD" id="cd00054">
    <property type="entry name" value="EGF_CA"/>
    <property type="match status" value="1"/>
</dbReference>
<comment type="caution">
    <text evidence="18">Lacks conserved residue(s) required for the propagation of feature annotation.</text>
</comment>
<dbReference type="InterPro" id="IPR051343">
    <property type="entry name" value="G-type_lectin_kinases/EP1-like"/>
</dbReference>
<feature type="domain" description="EGF-like" evidence="23">
    <location>
        <begin position="283"/>
        <end position="321"/>
    </location>
</feature>
<dbReference type="Gene3D" id="2.90.10.10">
    <property type="entry name" value="Bulb-type lectin domain"/>
    <property type="match status" value="2"/>
</dbReference>
<feature type="binding site" evidence="19">
    <location>
        <position position="534"/>
    </location>
    <ligand>
        <name>ATP</name>
        <dbReference type="ChEBI" id="CHEBI:30616"/>
    </ligand>
</feature>
<dbReference type="CDD" id="cd14066">
    <property type="entry name" value="STKc_IRAK"/>
    <property type="match status" value="1"/>
</dbReference>
<dbReference type="Pfam" id="PF00954">
    <property type="entry name" value="S_locus_glycop"/>
    <property type="match status" value="1"/>
</dbReference>
<comment type="subcellular location">
    <subcellularLocation>
        <location evidence="1">Membrane</location>
        <topology evidence="1">Single-pass membrane protein</topology>
    </subcellularLocation>
</comment>
<evidence type="ECO:0000256" key="13">
    <source>
        <dbReference type="ARBA" id="ARBA00023170"/>
    </source>
</evidence>
<dbReference type="InterPro" id="IPR000742">
    <property type="entry name" value="EGF"/>
</dbReference>
<feature type="domain" description="Protein kinase" evidence="22">
    <location>
        <begin position="503"/>
        <end position="794"/>
    </location>
</feature>
<comment type="similarity">
    <text evidence="17">Belongs to the protein kinase superfamily. Ser/Thr protein kinase family.</text>
</comment>
<dbReference type="Gene3D" id="3.30.200.20">
    <property type="entry name" value="Phosphorylase Kinase, domain 1"/>
    <property type="match status" value="1"/>
</dbReference>
<evidence type="ECO:0000256" key="16">
    <source>
        <dbReference type="ARBA" id="ARBA00048679"/>
    </source>
</evidence>
<dbReference type="PIRSF" id="PIRSF000641">
    <property type="entry name" value="SRK"/>
    <property type="match status" value="1"/>
</dbReference>
<keyword evidence="14" id="KW-0325">Glycoprotein</keyword>
<dbReference type="Proteomes" id="UP001642487">
    <property type="component" value="Chromosome 3"/>
</dbReference>
<dbReference type="Pfam" id="PF07714">
    <property type="entry name" value="PK_Tyr_Ser-Thr"/>
    <property type="match status" value="1"/>
</dbReference>
<keyword evidence="26" id="KW-1185">Reference proteome</keyword>
<proteinExistence type="inferred from homology"/>
<feature type="domain" description="Bulb-type lectin" evidence="24">
    <location>
        <begin position="18"/>
        <end position="148"/>
    </location>
</feature>
<evidence type="ECO:0000256" key="19">
    <source>
        <dbReference type="PROSITE-ProRule" id="PRU10141"/>
    </source>
</evidence>
<evidence type="ECO:0000313" key="26">
    <source>
        <dbReference type="Proteomes" id="UP001642487"/>
    </source>
</evidence>
<evidence type="ECO:0000256" key="2">
    <source>
        <dbReference type="ARBA" id="ARBA00022527"/>
    </source>
</evidence>
<organism evidence="25 26">
    <name type="scientific">Citrullus colocynthis</name>
    <name type="common">colocynth</name>
    <dbReference type="NCBI Taxonomy" id="252529"/>
    <lineage>
        <taxon>Eukaryota</taxon>
        <taxon>Viridiplantae</taxon>
        <taxon>Streptophyta</taxon>
        <taxon>Embryophyta</taxon>
        <taxon>Tracheophyta</taxon>
        <taxon>Spermatophyta</taxon>
        <taxon>Magnoliopsida</taxon>
        <taxon>eudicotyledons</taxon>
        <taxon>Gunneridae</taxon>
        <taxon>Pentapetalae</taxon>
        <taxon>rosids</taxon>
        <taxon>fabids</taxon>
        <taxon>Cucurbitales</taxon>
        <taxon>Cucurbitaceae</taxon>
        <taxon>Benincaseae</taxon>
        <taxon>Citrullus</taxon>
    </lineage>
</organism>
<accession>A0ABP0YDV3</accession>
<evidence type="ECO:0000256" key="1">
    <source>
        <dbReference type="ARBA" id="ARBA00004167"/>
    </source>
</evidence>
<dbReference type="EMBL" id="OZ021737">
    <property type="protein sequence ID" value="CAK9318629.1"/>
    <property type="molecule type" value="Genomic_DNA"/>
</dbReference>
<dbReference type="SMART" id="SM00108">
    <property type="entry name" value="B_lectin"/>
    <property type="match status" value="1"/>
</dbReference>
<feature type="signal peptide" evidence="21">
    <location>
        <begin position="1"/>
        <end position="21"/>
    </location>
</feature>
<dbReference type="InterPro" id="IPR036426">
    <property type="entry name" value="Bulb-type_lectin_dom_sf"/>
</dbReference>
<dbReference type="PROSITE" id="PS50011">
    <property type="entry name" value="PROTEIN_KINASE_DOM"/>
    <property type="match status" value="1"/>
</dbReference>
<dbReference type="InterPro" id="IPR000858">
    <property type="entry name" value="S_locus_glycoprot_dom"/>
</dbReference>
<evidence type="ECO:0000256" key="11">
    <source>
        <dbReference type="ARBA" id="ARBA00023136"/>
    </source>
</evidence>
<dbReference type="InterPro" id="IPR017441">
    <property type="entry name" value="Protein_kinase_ATP_BS"/>
</dbReference>
<sequence>MPMASMIFVSFVLLSFYECLAQNGSPISQGSSITAGSNHSWLSPSGDFAFGFYLLPNGRYLVGIWFDKIPNKIDKTLVWSANRDTPAPANSTISLNTTGQFVLSFPNGTIIQPIFSEQQAPASSGQMQDDGNFVLKDSNSVAVGQSFDSPTDTLLPGQVLGVDKKMFSAKSISNFSTGNFMLQMQNDGNLVLSNYHFSNIGYWFTIATNIQNTVLVFDKSSALMYLTNRTNPNGQSLRNLTVNAPVPVGDYYHRATINVHGDFRQYVYPKSNGSEWIKVWGAMRDPCLVNNVCGLNGLCISPDNDTVTCDCLPGFVHLDPADAWKGCRPETVINYCTGDSGKNFTLQVINDVDIDLPPESEPFSDLARTVNVDFEACKKTIMEDCYVMAATWKDSTCRKKRTPLMNGRNTNITKGTKTLIRVPLLKNSSEIHDGEDENKFNYRKVLEIGNIIAGVLAFCFGAVVVFYHPTARRLIRRKKFSSASAIGINFREFTFQELVEATDGFNKILGQGSSGKVVRGNLHISGVDVEIAVKVLDKMTERTETEFVTELRIIGRTYHKNLVRLLGYCVENKKQLLLVYELMPNGALSRFLFNNGENPNCNWTQRVEIAKGIARGLAYLHEECETQIIHCDVKPQNVLLDANYTAKIADFGISKLLKKDQTKTNTEARGTAGYMAPEWLRGAPVTAKVDVYSYGVMLLEIICCRRHIELDRVEEESEEEDLVLSNWVLSRAAAGNLETVVGDKTEILMDFERFKRMAMVGLWCLHPDASRRPSMKKVTQMLEGTAEVGTPPLLL</sequence>
<dbReference type="InterPro" id="IPR001245">
    <property type="entry name" value="Ser-Thr/Tyr_kinase_cat_dom"/>
</dbReference>
<evidence type="ECO:0000256" key="21">
    <source>
        <dbReference type="SAM" id="SignalP"/>
    </source>
</evidence>
<dbReference type="SUPFAM" id="SSF51110">
    <property type="entry name" value="alpha-D-mannose-specific plant lectins"/>
    <property type="match status" value="2"/>
</dbReference>
<dbReference type="InterPro" id="IPR001480">
    <property type="entry name" value="Bulb-type_lectin_dom"/>
</dbReference>
<dbReference type="SMART" id="SM00220">
    <property type="entry name" value="S_TKc"/>
    <property type="match status" value="1"/>
</dbReference>
<evidence type="ECO:0000256" key="20">
    <source>
        <dbReference type="SAM" id="Phobius"/>
    </source>
</evidence>
<keyword evidence="4 17" id="KW-0808">Transferase</keyword>
<dbReference type="PANTHER" id="PTHR47976:SF64">
    <property type="entry name" value="RECEPTOR-LIKE SERINE_THREONINE-PROTEIN KINASE"/>
    <property type="match status" value="1"/>
</dbReference>
<gene>
    <name evidence="25" type="ORF">CITCOLO1_LOCUS10599</name>
</gene>
<dbReference type="Pfam" id="PF01453">
    <property type="entry name" value="B_lectin"/>
    <property type="match status" value="1"/>
</dbReference>
<evidence type="ECO:0000259" key="24">
    <source>
        <dbReference type="PROSITE" id="PS50927"/>
    </source>
</evidence>
<dbReference type="CDD" id="cd00028">
    <property type="entry name" value="B_lectin"/>
    <property type="match status" value="1"/>
</dbReference>
<evidence type="ECO:0000256" key="4">
    <source>
        <dbReference type="ARBA" id="ARBA00022679"/>
    </source>
</evidence>
<reference evidence="25 26" key="1">
    <citation type="submission" date="2024-03" db="EMBL/GenBank/DDBJ databases">
        <authorList>
            <person name="Gkanogiannis A."/>
            <person name="Becerra Lopez-Lavalle L."/>
        </authorList>
    </citation>
    <scope>NUCLEOTIDE SEQUENCE [LARGE SCALE GENOMIC DNA]</scope>
</reference>
<keyword evidence="2 17" id="KW-0723">Serine/threonine-protein kinase</keyword>
<keyword evidence="9 17" id="KW-0067">ATP-binding</keyword>
<keyword evidence="10 20" id="KW-1133">Transmembrane helix</keyword>
<evidence type="ECO:0000256" key="10">
    <source>
        <dbReference type="ARBA" id="ARBA00022989"/>
    </source>
</evidence>
<dbReference type="Gene3D" id="1.10.510.10">
    <property type="entry name" value="Transferase(Phosphotransferase) domain 1"/>
    <property type="match status" value="1"/>
</dbReference>
<keyword evidence="11 20" id="KW-0472">Membrane</keyword>
<protein>
    <recommendedName>
        <fullName evidence="17">Receptor-like serine/threonine-protein kinase</fullName>
        <ecNumber evidence="17">2.7.11.1</ecNumber>
    </recommendedName>
</protein>
<keyword evidence="3 18" id="KW-0245">EGF-like domain</keyword>
<dbReference type="InterPro" id="IPR000719">
    <property type="entry name" value="Prot_kinase_dom"/>
</dbReference>
<evidence type="ECO:0000256" key="8">
    <source>
        <dbReference type="ARBA" id="ARBA00022777"/>
    </source>
</evidence>